<keyword evidence="6" id="KW-1185">Reference proteome</keyword>
<reference evidence="5 6" key="1">
    <citation type="journal article" date="2018" name="Sci. Data">
        <title>The draft genome sequence of cork oak.</title>
        <authorList>
            <person name="Ramos A.M."/>
            <person name="Usie A."/>
            <person name="Barbosa P."/>
            <person name="Barros P.M."/>
            <person name="Capote T."/>
            <person name="Chaves I."/>
            <person name="Simoes F."/>
            <person name="Abreu I."/>
            <person name="Carrasquinho I."/>
            <person name="Faro C."/>
            <person name="Guimaraes J.B."/>
            <person name="Mendonca D."/>
            <person name="Nobrega F."/>
            <person name="Rodrigues L."/>
            <person name="Saibo N.J.M."/>
            <person name="Varela M.C."/>
            <person name="Egas C."/>
            <person name="Matos J."/>
            <person name="Miguel C.M."/>
            <person name="Oliveira M.M."/>
            <person name="Ricardo C.P."/>
            <person name="Goncalves S."/>
        </authorList>
    </citation>
    <scope>NUCLEOTIDE SEQUENCE [LARGE SCALE GENOMIC DNA]</scope>
    <source>
        <strain evidence="6">cv. HL8</strain>
    </source>
</reference>
<keyword evidence="3" id="KW-0539">Nucleus</keyword>
<evidence type="ECO:0000256" key="2">
    <source>
        <dbReference type="ARBA" id="ARBA00007267"/>
    </source>
</evidence>
<proteinExistence type="inferred from homology"/>
<dbReference type="InterPro" id="IPR033467">
    <property type="entry name" value="Tesmin/TSO1-like_CXC"/>
</dbReference>
<gene>
    <name evidence="5" type="primary">TCX6</name>
    <name evidence="5" type="ORF">CFP56_019972</name>
</gene>
<protein>
    <submittedName>
        <fullName evidence="5">Protein tesmin/tso1-like cxc 6</fullName>
    </submittedName>
</protein>
<evidence type="ECO:0000259" key="4">
    <source>
        <dbReference type="PROSITE" id="PS51634"/>
    </source>
</evidence>
<accession>A0AAW0KIW2</accession>
<dbReference type="InterPro" id="IPR005172">
    <property type="entry name" value="CRC"/>
</dbReference>
<evidence type="ECO:0000256" key="3">
    <source>
        <dbReference type="ARBA" id="ARBA00023242"/>
    </source>
</evidence>
<dbReference type="PANTHER" id="PTHR12446:SF34">
    <property type="entry name" value="PROTEIN LIN-54 HOMOLOG"/>
    <property type="match status" value="1"/>
</dbReference>
<comment type="subcellular location">
    <subcellularLocation>
        <location evidence="1">Nucleus</location>
    </subcellularLocation>
</comment>
<feature type="domain" description="CRC" evidence="4">
    <location>
        <begin position="15"/>
        <end position="124"/>
    </location>
</feature>
<dbReference type="Proteomes" id="UP000237347">
    <property type="component" value="Unassembled WGS sequence"/>
</dbReference>
<dbReference type="GO" id="GO:0006355">
    <property type="term" value="P:regulation of DNA-templated transcription"/>
    <property type="evidence" value="ECO:0007669"/>
    <property type="project" value="TreeGrafter"/>
</dbReference>
<comment type="caution">
    <text evidence="5">The sequence shown here is derived from an EMBL/GenBank/DDBJ whole genome shotgun (WGS) entry which is preliminary data.</text>
</comment>
<dbReference type="InterPro" id="IPR028307">
    <property type="entry name" value="Lin-54_fam"/>
</dbReference>
<dbReference type="EMBL" id="PKMF04000309">
    <property type="protein sequence ID" value="KAK7838304.1"/>
    <property type="molecule type" value="Genomic_DNA"/>
</dbReference>
<name>A0AAW0KIW2_QUESU</name>
<dbReference type="PROSITE" id="PS51634">
    <property type="entry name" value="CRC"/>
    <property type="match status" value="1"/>
</dbReference>
<comment type="similarity">
    <text evidence="2">Belongs to the lin-54 family.</text>
</comment>
<dbReference type="AlphaFoldDB" id="A0AAW0KIW2"/>
<evidence type="ECO:0000313" key="6">
    <source>
        <dbReference type="Proteomes" id="UP000237347"/>
    </source>
</evidence>
<dbReference type="GO" id="GO:0005634">
    <property type="term" value="C:nucleus"/>
    <property type="evidence" value="ECO:0007669"/>
    <property type="project" value="UniProtKB-SubCell"/>
</dbReference>
<sequence>MVDGEFVFFIWSNLQNAVQCCTRSSCLESSYPQIVRYCECFAGGIYCDGCKCANCYNDVENEDVRIAAIEGILERNPSAFKPKIANSPLKTLDNRDVCVLECNNIAHNFELKPLDRFNMILAVR</sequence>
<dbReference type="SMART" id="SM01114">
    <property type="entry name" value="CXC"/>
    <property type="match status" value="1"/>
</dbReference>
<organism evidence="5 6">
    <name type="scientific">Quercus suber</name>
    <name type="common">Cork oak</name>
    <dbReference type="NCBI Taxonomy" id="58331"/>
    <lineage>
        <taxon>Eukaryota</taxon>
        <taxon>Viridiplantae</taxon>
        <taxon>Streptophyta</taxon>
        <taxon>Embryophyta</taxon>
        <taxon>Tracheophyta</taxon>
        <taxon>Spermatophyta</taxon>
        <taxon>Magnoliopsida</taxon>
        <taxon>eudicotyledons</taxon>
        <taxon>Gunneridae</taxon>
        <taxon>Pentapetalae</taxon>
        <taxon>rosids</taxon>
        <taxon>fabids</taxon>
        <taxon>Fagales</taxon>
        <taxon>Fagaceae</taxon>
        <taxon>Quercus</taxon>
    </lineage>
</organism>
<evidence type="ECO:0000256" key="1">
    <source>
        <dbReference type="ARBA" id="ARBA00004123"/>
    </source>
</evidence>
<evidence type="ECO:0000313" key="5">
    <source>
        <dbReference type="EMBL" id="KAK7838304.1"/>
    </source>
</evidence>
<dbReference type="PANTHER" id="PTHR12446">
    <property type="entry name" value="TESMIN/TSO1-RELATED"/>
    <property type="match status" value="1"/>
</dbReference>